<keyword evidence="2" id="KW-0472">Membrane</keyword>
<sequence>MTADLSEPEQARSEQHRSEPPRPLDAVGLITLLLATSGAVLIYMGWAYLDGYLRPFSLKPTDLNYSPDEYALYGLNLFSPAFLPWMAALALLLAAATHRATLLPRLPSRLRALGAAARSRRVVRVVGNSAISGAVITSAALALAMAALHLLTVNTYLLLALVIVGPLLLTWPSRGTPLGRVAFAAAATVSIFCLLWTAALYAAERGARSAATVIDTLDDRPQVALYTEDTLALNALNVEHQPFAQGRYKHRYLGLRLLIVRGDTYYLIPATTSAEWAAGFGRTFVVKEEDDIRLEILPGTRPA</sequence>
<gene>
    <name evidence="3" type="ORF">HD593_006393</name>
</gene>
<feature type="transmembrane region" description="Helical" evidence="2">
    <location>
        <begin position="82"/>
        <end position="102"/>
    </location>
</feature>
<evidence type="ECO:0000313" key="3">
    <source>
        <dbReference type="EMBL" id="MBB6551598.1"/>
    </source>
</evidence>
<accession>A0A7X0NXR2</accession>
<comment type="caution">
    <text evidence="3">The sequence shown here is derived from an EMBL/GenBank/DDBJ whole genome shotgun (WGS) entry which is preliminary data.</text>
</comment>
<protein>
    <submittedName>
        <fullName evidence="3">Uncharacterized protein</fullName>
    </submittedName>
</protein>
<evidence type="ECO:0000313" key="4">
    <source>
        <dbReference type="Proteomes" id="UP000565579"/>
    </source>
</evidence>
<evidence type="ECO:0000256" key="2">
    <source>
        <dbReference type="SAM" id="Phobius"/>
    </source>
</evidence>
<feature type="transmembrane region" description="Helical" evidence="2">
    <location>
        <begin position="26"/>
        <end position="49"/>
    </location>
</feature>
<dbReference type="EMBL" id="JACHMI010000001">
    <property type="protein sequence ID" value="MBB6551598.1"/>
    <property type="molecule type" value="Genomic_DNA"/>
</dbReference>
<proteinExistence type="predicted"/>
<keyword evidence="4" id="KW-1185">Reference proteome</keyword>
<dbReference type="RefSeq" id="WP_185105640.1">
    <property type="nucleotide sequence ID" value="NZ_BAAAXY010000118.1"/>
</dbReference>
<feature type="transmembrane region" description="Helical" evidence="2">
    <location>
        <begin position="150"/>
        <end position="169"/>
    </location>
</feature>
<keyword evidence="2" id="KW-0812">Transmembrane</keyword>
<dbReference type="AlphaFoldDB" id="A0A7X0NXR2"/>
<keyword evidence="2" id="KW-1133">Transmembrane helix</keyword>
<evidence type="ECO:0000256" key="1">
    <source>
        <dbReference type="SAM" id="MobiDB-lite"/>
    </source>
</evidence>
<feature type="transmembrane region" description="Helical" evidence="2">
    <location>
        <begin position="122"/>
        <end position="144"/>
    </location>
</feature>
<name>A0A7X0NXR2_9ACTN</name>
<feature type="region of interest" description="Disordered" evidence="1">
    <location>
        <begin position="1"/>
        <end position="22"/>
    </location>
</feature>
<dbReference type="Proteomes" id="UP000565579">
    <property type="component" value="Unassembled WGS sequence"/>
</dbReference>
<reference evidence="3 4" key="1">
    <citation type="submission" date="2020-08" db="EMBL/GenBank/DDBJ databases">
        <title>Sequencing the genomes of 1000 actinobacteria strains.</title>
        <authorList>
            <person name="Klenk H.-P."/>
        </authorList>
    </citation>
    <scope>NUCLEOTIDE SEQUENCE [LARGE SCALE GENOMIC DNA]</scope>
    <source>
        <strain evidence="3 4">DSM 43768</strain>
    </source>
</reference>
<feature type="compositionally biased region" description="Basic and acidic residues" evidence="1">
    <location>
        <begin position="9"/>
        <end position="22"/>
    </location>
</feature>
<feature type="transmembrane region" description="Helical" evidence="2">
    <location>
        <begin position="181"/>
        <end position="203"/>
    </location>
</feature>
<organism evidence="3 4">
    <name type="scientific">Nonomuraea rubra</name>
    <dbReference type="NCBI Taxonomy" id="46180"/>
    <lineage>
        <taxon>Bacteria</taxon>
        <taxon>Bacillati</taxon>
        <taxon>Actinomycetota</taxon>
        <taxon>Actinomycetes</taxon>
        <taxon>Streptosporangiales</taxon>
        <taxon>Streptosporangiaceae</taxon>
        <taxon>Nonomuraea</taxon>
    </lineage>
</organism>